<dbReference type="InterPro" id="IPR018763">
    <property type="entry name" value="DUF2334"/>
</dbReference>
<dbReference type="Proteomes" id="UP000028939">
    <property type="component" value="Chromosome"/>
</dbReference>
<reference evidence="1 2" key="1">
    <citation type="submission" date="2014-08" db="EMBL/GenBank/DDBJ databases">
        <title>Complete genome sequence of Corynebacterium ureicelerivorans DSM 45051, a lipophilic and urea-splitting isolate from a blood culture of a septicaemia patient.</title>
        <authorList>
            <person name="Tippelt A."/>
            <person name="Albersmeier A."/>
            <person name="Brinkrolf K."/>
            <person name="Ruckert C."/>
            <person name="Tauch A."/>
        </authorList>
    </citation>
    <scope>NUCLEOTIDE SEQUENCE [LARGE SCALE GENOMIC DNA]</scope>
    <source>
        <strain evidence="1 2">IMMIB RIV-2301</strain>
    </source>
</reference>
<protein>
    <submittedName>
        <fullName evidence="1">Deacetylase</fullName>
    </submittedName>
</protein>
<evidence type="ECO:0000313" key="1">
    <source>
        <dbReference type="EMBL" id="AIL97492.1"/>
    </source>
</evidence>
<evidence type="ECO:0000313" key="2">
    <source>
        <dbReference type="Proteomes" id="UP000028939"/>
    </source>
</evidence>
<dbReference type="AlphaFoldDB" id="A0A077HS43"/>
<proteinExistence type="predicted"/>
<dbReference type="KEGG" id="cuv:CUREI_09580"/>
<accession>A0A077HS43</accession>
<dbReference type="OrthoDB" id="5242819at2"/>
<gene>
    <name evidence="1" type="ORF">CUREI_09580</name>
</gene>
<organism evidence="1 2">
    <name type="scientific">Corynebacterium ureicelerivorans</name>
    <dbReference type="NCBI Taxonomy" id="401472"/>
    <lineage>
        <taxon>Bacteria</taxon>
        <taxon>Bacillati</taxon>
        <taxon>Actinomycetota</taxon>
        <taxon>Actinomycetes</taxon>
        <taxon>Mycobacteriales</taxon>
        <taxon>Corynebacteriaceae</taxon>
        <taxon>Corynebacterium</taxon>
    </lineage>
</organism>
<dbReference type="RefSeq" id="WP_038612960.1">
    <property type="nucleotide sequence ID" value="NZ_CP009215.1"/>
</dbReference>
<name>A0A077HS43_9CORY</name>
<dbReference type="HOGENOM" id="CLU_086960_0_0_11"/>
<dbReference type="CDD" id="cd11374">
    <property type="entry name" value="CE4_u10"/>
    <property type="match status" value="1"/>
</dbReference>
<dbReference type="Pfam" id="PF10096">
    <property type="entry name" value="DUF2334"/>
    <property type="match status" value="1"/>
</dbReference>
<sequence length="224" mass="25217">MPGRLLVSVSSIFDETLDGVRNLVDELDRREIPVSLLVAPHIDKRWHLAKDKQTRSWLRAQLGDRAVLLNGFDQPVQGRRAEFATLQEHEARLRLKGATRQMESLGFDLRMFAPPRWQLSRGTLDVLPDFAFDIAVSSKGIHNLRTGGFTQSRNLSVGEGYGAAKWWRRNVIKAAARGAERGNTIRLSVSGRELDQKKVRRDFLNAAEAAVDAGARPDDYRAFL</sequence>
<dbReference type="EMBL" id="CP009215">
    <property type="protein sequence ID" value="AIL97492.1"/>
    <property type="molecule type" value="Genomic_DNA"/>
</dbReference>
<keyword evidence="2" id="KW-1185">Reference proteome</keyword>
<dbReference type="STRING" id="401472.CUREI_09580"/>